<dbReference type="eggNOG" id="KOG1499">
    <property type="taxonomic scope" value="Eukaryota"/>
</dbReference>
<dbReference type="SUPFAM" id="SSF57667">
    <property type="entry name" value="beta-beta-alpha zinc fingers"/>
    <property type="match status" value="1"/>
</dbReference>
<dbReference type="STRING" id="759272.G0S056"/>
<dbReference type="RefSeq" id="XP_006691408.1">
    <property type="nucleotide sequence ID" value="XM_006691345.1"/>
</dbReference>
<evidence type="ECO:0000256" key="1">
    <source>
        <dbReference type="ARBA" id="ARBA00022723"/>
    </source>
</evidence>
<accession>G0S056</accession>
<feature type="compositionally biased region" description="Low complexity" evidence="4">
    <location>
        <begin position="1"/>
        <end position="17"/>
    </location>
</feature>
<keyword evidence="3" id="KW-0175">Coiled coil</keyword>
<dbReference type="InterPro" id="IPR040048">
    <property type="entry name" value="ZNF277"/>
</dbReference>
<dbReference type="OrthoDB" id="7848332at2759"/>
<organism evidence="6">
    <name type="scientific">Chaetomium thermophilum (strain DSM 1495 / CBS 144.50 / IMI 039719)</name>
    <name type="common">Thermochaetoides thermophila</name>
    <dbReference type="NCBI Taxonomy" id="759272"/>
    <lineage>
        <taxon>Eukaryota</taxon>
        <taxon>Fungi</taxon>
        <taxon>Dikarya</taxon>
        <taxon>Ascomycota</taxon>
        <taxon>Pezizomycotina</taxon>
        <taxon>Sordariomycetes</taxon>
        <taxon>Sordariomycetidae</taxon>
        <taxon>Sordariales</taxon>
        <taxon>Chaetomiaceae</taxon>
        <taxon>Thermochaetoides</taxon>
    </lineage>
</organism>
<dbReference type="GeneID" id="18254919"/>
<feature type="compositionally biased region" description="Polar residues" evidence="4">
    <location>
        <begin position="258"/>
        <end position="268"/>
    </location>
</feature>
<keyword evidence="1" id="KW-0479">Metal-binding</keyword>
<reference evidence="5 6" key="1">
    <citation type="journal article" date="2011" name="Cell">
        <title>Insight into structure and assembly of the nuclear pore complex by utilizing the genome of a eukaryotic thermophile.</title>
        <authorList>
            <person name="Amlacher S."/>
            <person name="Sarges P."/>
            <person name="Flemming D."/>
            <person name="van Noort V."/>
            <person name="Kunze R."/>
            <person name="Devos D.P."/>
            <person name="Arumugam M."/>
            <person name="Bork P."/>
            <person name="Hurt E."/>
        </authorList>
    </citation>
    <scope>NUCLEOTIDE SEQUENCE [LARGE SCALE GENOMIC DNA]</scope>
    <source>
        <strain evidence="6">DSM 1495 / CBS 144.50 / IMI 039719</strain>
    </source>
</reference>
<feature type="coiled-coil region" evidence="3">
    <location>
        <begin position="176"/>
        <end position="210"/>
    </location>
</feature>
<feature type="compositionally biased region" description="Basic and acidic residues" evidence="4">
    <location>
        <begin position="31"/>
        <end position="50"/>
    </location>
</feature>
<sequence>MAEAYPVPSDVDSVSSSDNEECWLEAAGAPRPDKTAEDHKAEEKGKDRLDTGNYSDWSSEEGDDEDDEEQVQIKSFFDDATYSNVKDMVSAMKSQFGFDFLAVRDRLGLDFYGCVRLINFVRRHVRDGGNNTNIPDPITAEHLADDRLLIPVLENDELIFYLDDLPASPKPAKKAATATQADVDELLRKNSELQDQLDRLAQQFNNYRLAVEHTLDKRWGLDGEGNEDEKTSSLFMSAASAPSPGTSTATTVGPAQRTPDTAENGSGSEQDDSAYYFESYAHNGKSYSEQYFRFDLEG</sequence>
<protein>
    <submittedName>
        <fullName evidence="5">Uncharacterized protein</fullName>
    </submittedName>
</protein>
<proteinExistence type="predicted"/>
<dbReference type="PANTHER" id="PTHR13267">
    <property type="entry name" value="ZINC FINGER PROTEIN 277"/>
    <property type="match status" value="1"/>
</dbReference>
<dbReference type="PANTHER" id="PTHR13267:SF3">
    <property type="entry name" value="ZINC FINGER PROTEIN 277"/>
    <property type="match status" value="1"/>
</dbReference>
<dbReference type="AlphaFoldDB" id="G0S056"/>
<feature type="region of interest" description="Disordered" evidence="4">
    <location>
        <begin position="1"/>
        <end position="68"/>
    </location>
</feature>
<evidence type="ECO:0000313" key="5">
    <source>
        <dbReference type="EMBL" id="EGS23217.1"/>
    </source>
</evidence>
<name>G0S056_CHATD</name>
<feature type="compositionally biased region" description="Low complexity" evidence="4">
    <location>
        <begin position="237"/>
        <end position="255"/>
    </location>
</feature>
<dbReference type="InterPro" id="IPR036236">
    <property type="entry name" value="Znf_C2H2_sf"/>
</dbReference>
<evidence type="ECO:0000256" key="2">
    <source>
        <dbReference type="ARBA" id="ARBA00022833"/>
    </source>
</evidence>
<evidence type="ECO:0000256" key="4">
    <source>
        <dbReference type="SAM" id="MobiDB-lite"/>
    </source>
</evidence>
<keyword evidence="2" id="KW-0862">Zinc</keyword>
<dbReference type="KEGG" id="cthr:CTHT_0008810"/>
<dbReference type="HOGENOM" id="CLU_933837_0_0_1"/>
<feature type="region of interest" description="Disordered" evidence="4">
    <location>
        <begin position="236"/>
        <end position="275"/>
    </location>
</feature>
<dbReference type="EMBL" id="GL988037">
    <property type="protein sequence ID" value="EGS23217.1"/>
    <property type="molecule type" value="Genomic_DNA"/>
</dbReference>
<dbReference type="Proteomes" id="UP000008066">
    <property type="component" value="Unassembled WGS sequence"/>
</dbReference>
<keyword evidence="6" id="KW-1185">Reference proteome</keyword>
<evidence type="ECO:0000256" key="3">
    <source>
        <dbReference type="SAM" id="Coils"/>
    </source>
</evidence>
<evidence type="ECO:0000313" key="6">
    <source>
        <dbReference type="Proteomes" id="UP000008066"/>
    </source>
</evidence>
<gene>
    <name evidence="5" type="ORF">CTHT_0008810</name>
</gene>
<dbReference type="GO" id="GO:0046872">
    <property type="term" value="F:metal ion binding"/>
    <property type="evidence" value="ECO:0007669"/>
    <property type="project" value="UniProtKB-KW"/>
</dbReference>
<feature type="compositionally biased region" description="Acidic residues" evidence="4">
    <location>
        <begin position="58"/>
        <end position="68"/>
    </location>
</feature>